<dbReference type="PANTHER" id="PTHR33745">
    <property type="entry name" value="RSBT ANTAGONIST PROTEIN RSBS-RELATED"/>
    <property type="match status" value="1"/>
</dbReference>
<dbReference type="CDD" id="cd07041">
    <property type="entry name" value="STAS_RsbR_RsbS_like"/>
    <property type="match status" value="1"/>
</dbReference>
<accession>A0A264W069</accession>
<comment type="caution">
    <text evidence="1">The sequence shown here is derived from an EMBL/GenBank/DDBJ whole genome shotgun (WGS) entry which is preliminary data.</text>
</comment>
<keyword evidence="1" id="KW-0808">Transferase</keyword>
<organism evidence="1 2">
    <name type="scientific">Tetzosporium hominis</name>
    <dbReference type="NCBI Taxonomy" id="2020506"/>
    <lineage>
        <taxon>Bacteria</taxon>
        <taxon>Bacillati</taxon>
        <taxon>Bacillota</taxon>
        <taxon>Bacilli</taxon>
        <taxon>Bacillales</taxon>
        <taxon>Caryophanaceae</taxon>
        <taxon>Tetzosporium</taxon>
    </lineage>
</organism>
<dbReference type="GO" id="GO:0016301">
    <property type="term" value="F:kinase activity"/>
    <property type="evidence" value="ECO:0007669"/>
    <property type="project" value="UniProtKB-KW"/>
</dbReference>
<dbReference type="InterPro" id="IPR051932">
    <property type="entry name" value="Bact_StressResp_Reg"/>
</dbReference>
<dbReference type="AlphaFoldDB" id="A0A264W069"/>
<dbReference type="RefSeq" id="WP_094944329.1">
    <property type="nucleotide sequence ID" value="NZ_NOKQ01000310.1"/>
</dbReference>
<name>A0A264W069_9BACL</name>
<proteinExistence type="predicted"/>
<dbReference type="OrthoDB" id="2456599at2"/>
<dbReference type="InterPro" id="IPR036513">
    <property type="entry name" value="STAS_dom_sf"/>
</dbReference>
<dbReference type="SUPFAM" id="SSF52091">
    <property type="entry name" value="SpoIIaa-like"/>
    <property type="match status" value="1"/>
</dbReference>
<keyword evidence="1" id="KW-0418">Kinase</keyword>
<dbReference type="Proteomes" id="UP000217065">
    <property type="component" value="Unassembled WGS sequence"/>
</dbReference>
<reference evidence="1 2" key="1">
    <citation type="submission" date="2017-07" db="EMBL/GenBank/DDBJ databases">
        <title>Tetzosporium hominis gen.nov. sp.nov.</title>
        <authorList>
            <person name="Tetz G."/>
            <person name="Tetz V."/>
        </authorList>
    </citation>
    <scope>NUCLEOTIDE SEQUENCE [LARGE SCALE GENOMIC DNA]</scope>
    <source>
        <strain evidence="1 2">VT-49</strain>
    </source>
</reference>
<sequence length="152" mass="17405">MTTEQEVLELKEQLEYYKSIVYNMSSPIIPSIVPKTIMVPVAGYIYRERFNNIETQVLSYIAEHREVENVIFDYTGVSTDDVMNFDFNELAIAISSLNSSLKLMGMRPIYVGFNPKLIQEIVRAGVHVEIETYQSFRSALQGLLNEDNGKLK</sequence>
<evidence type="ECO:0000313" key="1">
    <source>
        <dbReference type="EMBL" id="OZS76978.1"/>
    </source>
</evidence>
<dbReference type="Gene3D" id="3.30.750.24">
    <property type="entry name" value="STAS domain"/>
    <property type="match status" value="1"/>
</dbReference>
<gene>
    <name evidence="1" type="ORF">CF394_13585</name>
</gene>
<keyword evidence="2" id="KW-1185">Reference proteome</keyword>
<protein>
    <submittedName>
        <fullName evidence="1">Histidine kinase</fullName>
    </submittedName>
</protein>
<dbReference type="EMBL" id="NOKQ01000310">
    <property type="protein sequence ID" value="OZS76978.1"/>
    <property type="molecule type" value="Genomic_DNA"/>
</dbReference>
<evidence type="ECO:0000313" key="2">
    <source>
        <dbReference type="Proteomes" id="UP000217065"/>
    </source>
</evidence>